<protein>
    <recommendedName>
        <fullName evidence="9">phosphate acyltransferase</fullName>
        <ecNumber evidence="9">2.3.1.274</ecNumber>
    </recommendedName>
</protein>
<keyword evidence="6" id="KW-0443">Lipid metabolism</keyword>
<name>A0A382T393_9ZZZZ</name>
<dbReference type="GO" id="GO:0043811">
    <property type="term" value="F:phosphate:acyl-[acyl carrier protein] acyltransferase activity"/>
    <property type="evidence" value="ECO:0007669"/>
    <property type="project" value="UniProtKB-EC"/>
</dbReference>
<dbReference type="Pfam" id="PF02504">
    <property type="entry name" value="FA_synthesis"/>
    <property type="match status" value="1"/>
</dbReference>
<evidence type="ECO:0000256" key="9">
    <source>
        <dbReference type="ARBA" id="ARBA00024069"/>
    </source>
</evidence>
<organism evidence="11">
    <name type="scientific">marine metagenome</name>
    <dbReference type="NCBI Taxonomy" id="408172"/>
    <lineage>
        <taxon>unclassified sequences</taxon>
        <taxon>metagenomes</taxon>
        <taxon>ecological metagenomes</taxon>
    </lineage>
</organism>
<evidence type="ECO:0000256" key="3">
    <source>
        <dbReference type="ARBA" id="ARBA00022490"/>
    </source>
</evidence>
<evidence type="ECO:0000256" key="7">
    <source>
        <dbReference type="ARBA" id="ARBA00023209"/>
    </source>
</evidence>
<keyword evidence="8" id="KW-1208">Phospholipid metabolism</keyword>
<dbReference type="EMBL" id="UINC01133169">
    <property type="protein sequence ID" value="SVD15947.1"/>
    <property type="molecule type" value="Genomic_DNA"/>
</dbReference>
<comment type="subunit">
    <text evidence="10">Homodimer. Probably interacts with PlsY.</text>
</comment>
<evidence type="ECO:0000256" key="8">
    <source>
        <dbReference type="ARBA" id="ARBA00023264"/>
    </source>
</evidence>
<evidence type="ECO:0000256" key="2">
    <source>
        <dbReference type="ARBA" id="ARBA00004496"/>
    </source>
</evidence>
<feature type="non-terminal residue" evidence="11">
    <location>
        <position position="89"/>
    </location>
</feature>
<dbReference type="Gene3D" id="3.40.718.10">
    <property type="entry name" value="Isopropylmalate Dehydrogenase"/>
    <property type="match status" value="1"/>
</dbReference>
<gene>
    <name evidence="11" type="ORF">METZ01_LOCUS368801</name>
</gene>
<dbReference type="EC" id="2.3.1.274" evidence="9"/>
<dbReference type="SUPFAM" id="SSF53659">
    <property type="entry name" value="Isocitrate/Isopropylmalate dehydrogenase-like"/>
    <property type="match status" value="1"/>
</dbReference>
<evidence type="ECO:0000256" key="4">
    <source>
        <dbReference type="ARBA" id="ARBA00022516"/>
    </source>
</evidence>
<dbReference type="InterPro" id="IPR003664">
    <property type="entry name" value="FA_synthesis"/>
</dbReference>
<evidence type="ECO:0000256" key="6">
    <source>
        <dbReference type="ARBA" id="ARBA00023098"/>
    </source>
</evidence>
<dbReference type="GO" id="GO:0008654">
    <property type="term" value="P:phospholipid biosynthetic process"/>
    <property type="evidence" value="ECO:0007669"/>
    <property type="project" value="UniProtKB-KW"/>
</dbReference>
<keyword evidence="5" id="KW-0808">Transferase</keyword>
<dbReference type="AlphaFoldDB" id="A0A382T393"/>
<dbReference type="PANTHER" id="PTHR30100:SF1">
    <property type="entry name" value="PHOSPHATE ACYLTRANSFERASE"/>
    <property type="match status" value="1"/>
</dbReference>
<keyword evidence="7" id="KW-0594">Phospholipid biosynthesis</keyword>
<keyword evidence="3" id="KW-0963">Cytoplasm</keyword>
<sequence>MSNIIKIAVDAMGGDGSPKKIIDGIIHHYKKNYNTFYKIFGDQEKISKFISNSLNKDVFEIIHTNEIVEGTDTPLAAAKRGKNTSMWMA</sequence>
<evidence type="ECO:0000313" key="11">
    <source>
        <dbReference type="EMBL" id="SVD15947.1"/>
    </source>
</evidence>
<proteinExistence type="predicted"/>
<dbReference type="GO" id="GO:0006633">
    <property type="term" value="P:fatty acid biosynthetic process"/>
    <property type="evidence" value="ECO:0007669"/>
    <property type="project" value="InterPro"/>
</dbReference>
<dbReference type="PANTHER" id="PTHR30100">
    <property type="entry name" value="FATTY ACID/PHOSPHOLIPID SYNTHESIS PROTEIN PLSX"/>
    <property type="match status" value="1"/>
</dbReference>
<dbReference type="GO" id="GO:0005737">
    <property type="term" value="C:cytoplasm"/>
    <property type="evidence" value="ECO:0007669"/>
    <property type="project" value="UniProtKB-SubCell"/>
</dbReference>
<accession>A0A382T393</accession>
<dbReference type="InterPro" id="IPR012281">
    <property type="entry name" value="Phospholipid_synth_PlsX-like"/>
</dbReference>
<reference evidence="11" key="1">
    <citation type="submission" date="2018-05" db="EMBL/GenBank/DDBJ databases">
        <authorList>
            <person name="Lanie J.A."/>
            <person name="Ng W.-L."/>
            <person name="Kazmierczak K.M."/>
            <person name="Andrzejewski T.M."/>
            <person name="Davidsen T.M."/>
            <person name="Wayne K.J."/>
            <person name="Tettelin H."/>
            <person name="Glass J.I."/>
            <person name="Rusch D."/>
            <person name="Podicherti R."/>
            <person name="Tsui H.-C.T."/>
            <person name="Winkler M.E."/>
        </authorList>
    </citation>
    <scope>NUCLEOTIDE SEQUENCE</scope>
</reference>
<evidence type="ECO:0000256" key="1">
    <source>
        <dbReference type="ARBA" id="ARBA00001232"/>
    </source>
</evidence>
<evidence type="ECO:0000256" key="5">
    <source>
        <dbReference type="ARBA" id="ARBA00022679"/>
    </source>
</evidence>
<keyword evidence="4" id="KW-0444">Lipid biosynthesis</keyword>
<comment type="catalytic activity">
    <reaction evidence="1">
        <text>a fatty acyl-[ACP] + phosphate = an acyl phosphate + holo-[ACP]</text>
        <dbReference type="Rhea" id="RHEA:42292"/>
        <dbReference type="Rhea" id="RHEA-COMP:9685"/>
        <dbReference type="Rhea" id="RHEA-COMP:14125"/>
        <dbReference type="ChEBI" id="CHEBI:43474"/>
        <dbReference type="ChEBI" id="CHEBI:59918"/>
        <dbReference type="ChEBI" id="CHEBI:64479"/>
        <dbReference type="ChEBI" id="CHEBI:138651"/>
        <dbReference type="EC" id="2.3.1.274"/>
    </reaction>
</comment>
<comment type="subcellular location">
    <subcellularLocation>
        <location evidence="2">Cytoplasm</location>
    </subcellularLocation>
</comment>
<evidence type="ECO:0000256" key="10">
    <source>
        <dbReference type="ARBA" id="ARBA00046608"/>
    </source>
</evidence>